<organism evidence="2 3">
    <name type="scientific">Prevotella disiens DNF00882</name>
    <dbReference type="NCBI Taxonomy" id="1401075"/>
    <lineage>
        <taxon>Bacteria</taxon>
        <taxon>Pseudomonadati</taxon>
        <taxon>Bacteroidota</taxon>
        <taxon>Bacteroidia</taxon>
        <taxon>Bacteroidales</taxon>
        <taxon>Prevotellaceae</taxon>
        <taxon>Prevotella</taxon>
    </lineage>
</organism>
<name>A0A096C3A8_9BACT</name>
<feature type="region of interest" description="Disordered" evidence="1">
    <location>
        <begin position="259"/>
        <end position="310"/>
    </location>
</feature>
<comment type="caution">
    <text evidence="2">The sequence shown here is derived from an EMBL/GenBank/DDBJ whole genome shotgun (WGS) entry which is preliminary data.</text>
</comment>
<protein>
    <recommendedName>
        <fullName evidence="4">DUF3575 domain-containing protein</fullName>
    </recommendedName>
</protein>
<evidence type="ECO:0008006" key="4">
    <source>
        <dbReference type="Google" id="ProtNLM"/>
    </source>
</evidence>
<dbReference type="InterPro" id="IPR021958">
    <property type="entry name" value="DUF3575"/>
</dbReference>
<reference evidence="2 3" key="1">
    <citation type="submission" date="2014-07" db="EMBL/GenBank/DDBJ databases">
        <authorList>
            <person name="McCorrison J."/>
            <person name="Sanka R."/>
            <person name="Torralba M."/>
            <person name="Gillis M."/>
            <person name="Haft D.H."/>
            <person name="Methe B."/>
            <person name="Sutton G."/>
            <person name="Nelson K.E."/>
        </authorList>
    </citation>
    <scope>NUCLEOTIDE SEQUENCE [LARGE SCALE GENOMIC DNA]</scope>
    <source>
        <strain evidence="2 3">DNF00882</strain>
    </source>
</reference>
<proteinExistence type="predicted"/>
<dbReference type="EMBL" id="JRNR01000041">
    <property type="protein sequence ID" value="KGF49452.1"/>
    <property type="molecule type" value="Genomic_DNA"/>
</dbReference>
<dbReference type="AlphaFoldDB" id="A0A096C3A8"/>
<sequence>MTYSNKGLLALVITLFFSPMLAKTYGQKVALYYNKVENLKFGDRLSLRTNVIDWIVLTPNFGLEYILGNKSWNKWTLSLDGKVNWKTQPKDLTYNVYDIYDGKVALRKYWHGKNPRRVFYWGVYGGANKFDIKFSETGKRGNAFTGGLMFGTVTQLYGYQNGASLDLDLGINAGVVYAKYDEYHRDVQNNQHIYNITTPQNGYKLTFDPLVYAASTDIVRVGLVYHFGIKVANRYKKRIVVDEQYRLEKANEAYRKDTLREAKAERKKAKEIERKRNKRLKEYDKAQKQKEKVAEKAARRNEEEKKGNKK</sequence>
<dbReference type="Pfam" id="PF12099">
    <property type="entry name" value="DUF3575"/>
    <property type="match status" value="1"/>
</dbReference>
<dbReference type="Proteomes" id="UP000029538">
    <property type="component" value="Unassembled WGS sequence"/>
</dbReference>
<evidence type="ECO:0000256" key="1">
    <source>
        <dbReference type="SAM" id="MobiDB-lite"/>
    </source>
</evidence>
<gene>
    <name evidence="2" type="ORF">HMPREF0654_05080</name>
</gene>
<evidence type="ECO:0000313" key="2">
    <source>
        <dbReference type="EMBL" id="KGF49452.1"/>
    </source>
</evidence>
<accession>A0A096C3A8</accession>
<evidence type="ECO:0000313" key="3">
    <source>
        <dbReference type="Proteomes" id="UP000029538"/>
    </source>
</evidence>